<dbReference type="RefSeq" id="WP_231463401.1">
    <property type="nucleotide sequence ID" value="NZ_JAJOHW010000100.1"/>
</dbReference>
<dbReference type="Gene3D" id="3.40.1410.10">
    <property type="entry name" value="Chorismate lyase-like"/>
    <property type="match status" value="1"/>
</dbReference>
<dbReference type="EMBL" id="JBHSEK010000008">
    <property type="protein sequence ID" value="MFC4490663.1"/>
    <property type="molecule type" value="Genomic_DNA"/>
</dbReference>
<keyword evidence="1" id="KW-0963">Cytoplasm</keyword>
<dbReference type="PANTHER" id="PTHR38683:SF1">
    <property type="entry name" value="CHORISMATE PYRUVATE-LYASE"/>
    <property type="match status" value="1"/>
</dbReference>
<proteinExistence type="predicted"/>
<evidence type="ECO:0000313" key="6">
    <source>
        <dbReference type="Proteomes" id="UP001595999"/>
    </source>
</evidence>
<protein>
    <submittedName>
        <fullName evidence="5">Chorismate--pyruvate lyase family protein</fullName>
    </submittedName>
</protein>
<comment type="caution">
    <text evidence="5">The sequence shown here is derived from an EMBL/GenBank/DDBJ whole genome shotgun (WGS) entry which is preliminary data.</text>
</comment>
<evidence type="ECO:0000256" key="3">
    <source>
        <dbReference type="ARBA" id="ARBA00023239"/>
    </source>
</evidence>
<organism evidence="5 6">
    <name type="scientific">Chromobacterium aquaticum</name>
    <dbReference type="NCBI Taxonomy" id="467180"/>
    <lineage>
        <taxon>Bacteria</taxon>
        <taxon>Pseudomonadati</taxon>
        <taxon>Pseudomonadota</taxon>
        <taxon>Betaproteobacteria</taxon>
        <taxon>Neisseriales</taxon>
        <taxon>Chromobacteriaceae</taxon>
        <taxon>Chromobacterium</taxon>
    </lineage>
</organism>
<accession>A0ABV8ZW42</accession>
<sequence length="174" mass="19182">MPHHALWRPQPPALPAAVLSCLTEAGSLTERLQATGRRFAVRVLKQQTGPCLDDEAALLGLAAGAPLLAREVALTLDDTPVVFARSVARLDCADWLPILDRGSRSLGLTLFSELPDLRRDPLHYQLIDADHPLFEPAAALSPHQSYPARRCRFLLRQAPLLICELFLPELETLL</sequence>
<evidence type="ECO:0000256" key="1">
    <source>
        <dbReference type="ARBA" id="ARBA00022490"/>
    </source>
</evidence>
<gene>
    <name evidence="5" type="ORF">ACFO0R_13655</name>
</gene>
<keyword evidence="2" id="KW-0831">Ubiquinone biosynthesis</keyword>
<keyword evidence="3 5" id="KW-0456">Lyase</keyword>
<evidence type="ECO:0000313" key="5">
    <source>
        <dbReference type="EMBL" id="MFC4490663.1"/>
    </source>
</evidence>
<keyword evidence="4" id="KW-0670">Pyruvate</keyword>
<dbReference type="InterPro" id="IPR007440">
    <property type="entry name" value="Chorismate--pyruvate_lyase"/>
</dbReference>
<dbReference type="Pfam" id="PF04345">
    <property type="entry name" value="Chor_lyase"/>
    <property type="match status" value="1"/>
</dbReference>
<evidence type="ECO:0000256" key="4">
    <source>
        <dbReference type="ARBA" id="ARBA00023317"/>
    </source>
</evidence>
<dbReference type="InterPro" id="IPR028978">
    <property type="entry name" value="Chorismate_lyase_/UTRA_dom_sf"/>
</dbReference>
<reference evidence="6" key="1">
    <citation type="journal article" date="2019" name="Int. J. Syst. Evol. Microbiol.">
        <title>The Global Catalogue of Microorganisms (GCM) 10K type strain sequencing project: providing services to taxonomists for standard genome sequencing and annotation.</title>
        <authorList>
            <consortium name="The Broad Institute Genomics Platform"/>
            <consortium name="The Broad Institute Genome Sequencing Center for Infectious Disease"/>
            <person name="Wu L."/>
            <person name="Ma J."/>
        </authorList>
    </citation>
    <scope>NUCLEOTIDE SEQUENCE [LARGE SCALE GENOMIC DNA]</scope>
    <source>
        <strain evidence="6">CGMCC 4.7608</strain>
    </source>
</reference>
<evidence type="ECO:0000256" key="2">
    <source>
        <dbReference type="ARBA" id="ARBA00022688"/>
    </source>
</evidence>
<name>A0ABV8ZW42_9NEIS</name>
<dbReference type="Proteomes" id="UP001595999">
    <property type="component" value="Unassembled WGS sequence"/>
</dbReference>
<dbReference type="GO" id="GO:0016829">
    <property type="term" value="F:lyase activity"/>
    <property type="evidence" value="ECO:0007669"/>
    <property type="project" value="UniProtKB-KW"/>
</dbReference>
<keyword evidence="6" id="KW-1185">Reference proteome</keyword>
<dbReference type="SUPFAM" id="SSF64288">
    <property type="entry name" value="Chorismate lyase-like"/>
    <property type="match status" value="1"/>
</dbReference>
<dbReference type="PANTHER" id="PTHR38683">
    <property type="entry name" value="CHORISMATE PYRUVATE-LYASE"/>
    <property type="match status" value="1"/>
</dbReference>